<dbReference type="KEGG" id="stir:DDW44_29615"/>
<sequence>MNDFTPPTALPAHVLECTEMRTALAAHDFGTVFRLAHDMAGISYSKIAAGCGIKPERVGTLARGRGRITSFDKAVAVSDALRVPGHMLGLAHRPWEMGEGASPGPAARTTTAQRDRAVRRREFLHAATGAGLTVGITDLARPAAGKRIGADFPDLLRLRAARLRRLDTVLGGGDTYRVYLGEYQATKALLRDASYTEATGRALLSVLAEQAQQAGWAAFDGGREADATALYKESHTAATGAGDTSLAGNALAFLAYQTVNGDRTAGVEIAARSCTALGPDAPAGVRALLHERRAWACAMAGLATDTEHALAEAGSALADAHAAPQPDWVSWVDRTELQIMTGRCWAELGRPLRAVPVLEEALGGYDDCQARDKALYLSWLAAAYLMAGEVEQAARTTSRALALADGVASVRPRRRLDILLGRLVRHRGVADVDEALDRAAL</sequence>
<gene>
    <name evidence="1" type="ORF">DDW44_29615</name>
</gene>
<organism evidence="1 2">
    <name type="scientific">Streptomyces tirandamycinicus</name>
    <dbReference type="NCBI Taxonomy" id="2174846"/>
    <lineage>
        <taxon>Bacteria</taxon>
        <taxon>Bacillati</taxon>
        <taxon>Actinomycetota</taxon>
        <taxon>Actinomycetes</taxon>
        <taxon>Kitasatosporales</taxon>
        <taxon>Streptomycetaceae</taxon>
        <taxon>Streptomyces</taxon>
    </lineage>
</organism>
<evidence type="ECO:0008006" key="3">
    <source>
        <dbReference type="Google" id="ProtNLM"/>
    </source>
</evidence>
<proteinExistence type="predicted"/>
<dbReference type="EMBL" id="CP029188">
    <property type="protein sequence ID" value="AWI32495.1"/>
    <property type="molecule type" value="Genomic_DNA"/>
</dbReference>
<dbReference type="SUPFAM" id="SSF48452">
    <property type="entry name" value="TPR-like"/>
    <property type="match status" value="1"/>
</dbReference>
<accession>A0A2S1T1E7</accession>
<name>A0A2S1T1E7_9ACTN</name>
<evidence type="ECO:0000313" key="1">
    <source>
        <dbReference type="EMBL" id="AWI32495.1"/>
    </source>
</evidence>
<dbReference type="Proteomes" id="UP000244900">
    <property type="component" value="Chromosome"/>
</dbReference>
<dbReference type="AlphaFoldDB" id="A0A2S1T1E7"/>
<dbReference type="Gene3D" id="1.25.40.10">
    <property type="entry name" value="Tetratricopeptide repeat domain"/>
    <property type="match status" value="1"/>
</dbReference>
<keyword evidence="2" id="KW-1185">Reference proteome</keyword>
<dbReference type="OrthoDB" id="3213425at2"/>
<reference evidence="1 2" key="1">
    <citation type="submission" date="2018-05" db="EMBL/GenBank/DDBJ databases">
        <title>Complete genome sequence of sponge-derived Streptomyces sp. HNM0039.</title>
        <authorList>
            <person name="Huang X."/>
            <person name="Zhou S."/>
        </authorList>
    </citation>
    <scope>NUCLEOTIDE SEQUENCE [LARGE SCALE GENOMIC DNA]</scope>
    <source>
        <strain evidence="1 2">HNM0039</strain>
    </source>
</reference>
<dbReference type="RefSeq" id="WP_108908403.1">
    <property type="nucleotide sequence ID" value="NZ_CP029188.1"/>
</dbReference>
<evidence type="ECO:0000313" key="2">
    <source>
        <dbReference type="Proteomes" id="UP000244900"/>
    </source>
</evidence>
<protein>
    <recommendedName>
        <fullName evidence="3">Transcriptional regulator</fullName>
    </recommendedName>
</protein>
<dbReference type="InterPro" id="IPR011990">
    <property type="entry name" value="TPR-like_helical_dom_sf"/>
</dbReference>